<dbReference type="InterPro" id="IPR000182">
    <property type="entry name" value="GNAT_dom"/>
</dbReference>
<dbReference type="GO" id="GO:0016747">
    <property type="term" value="F:acyltransferase activity, transferring groups other than amino-acyl groups"/>
    <property type="evidence" value="ECO:0007669"/>
    <property type="project" value="InterPro"/>
</dbReference>
<feature type="domain" description="N-acetyltransferase" evidence="2">
    <location>
        <begin position="203"/>
        <end position="285"/>
    </location>
</feature>
<evidence type="ECO:0000313" key="3">
    <source>
        <dbReference type="EMBL" id="KAK5628515.1"/>
    </source>
</evidence>
<feature type="transmembrane region" description="Helical" evidence="1">
    <location>
        <begin position="123"/>
        <end position="143"/>
    </location>
</feature>
<dbReference type="Pfam" id="PF00583">
    <property type="entry name" value="Acetyltransf_1"/>
    <property type="match status" value="1"/>
</dbReference>
<dbReference type="Gene3D" id="3.40.630.30">
    <property type="match status" value="1"/>
</dbReference>
<proteinExistence type="predicted"/>
<keyword evidence="1" id="KW-0472">Membrane</keyword>
<evidence type="ECO:0000256" key="1">
    <source>
        <dbReference type="SAM" id="Phobius"/>
    </source>
</evidence>
<dbReference type="SUPFAM" id="SSF55729">
    <property type="entry name" value="Acyl-CoA N-acyltransferases (Nat)"/>
    <property type="match status" value="1"/>
</dbReference>
<comment type="caution">
    <text evidence="3">The sequence shown here is derived from an EMBL/GenBank/DDBJ whole genome shotgun (WGS) entry which is preliminary data.</text>
</comment>
<gene>
    <name evidence="3" type="ORF">RRF57_004230</name>
</gene>
<dbReference type="AlphaFoldDB" id="A0AAN7U9W7"/>
<feature type="transmembrane region" description="Helical" evidence="1">
    <location>
        <begin position="155"/>
        <end position="174"/>
    </location>
</feature>
<accession>A0AAN7U9W7</accession>
<sequence length="337" mass="37268">MAHVVRELDLNAYCRHDTMIQRVSAVPGLKTSTAFFIFLRANLVASSSVLSSPMMDPIMDPISSVTSSSPLPSPLAVAEPSTNIIPNDIPPLTTGILESQSQKEDAMRLIADSIAQQRQTSSYYLIFHPFLLPPLIAVLAGAYRYSWTYREDFGTSLITVCGVIMTYLLGIRYFTGGYIQAAEELRWSWLSPSSSPNPSPSEQDLILGVRFGEQLIGALVLRLEPSPSSTYTSGGGGRRRSRTSLLRGGRGVIRAWTVKLKYRGQGVARDLLHEAVRLTRERCGRDAEVGFAAEHANSKMILPEAFNTPFRHGERKAAKSLEKVLADWEGGRRRRKL</sequence>
<keyword evidence="1" id="KW-0812">Transmembrane</keyword>
<protein>
    <recommendedName>
        <fullName evidence="2">N-acetyltransferase domain-containing protein</fullName>
    </recommendedName>
</protein>
<evidence type="ECO:0000259" key="2">
    <source>
        <dbReference type="Pfam" id="PF00583"/>
    </source>
</evidence>
<name>A0AAN7U9W7_9PEZI</name>
<keyword evidence="1" id="KW-1133">Transmembrane helix</keyword>
<evidence type="ECO:0000313" key="4">
    <source>
        <dbReference type="Proteomes" id="UP001305414"/>
    </source>
</evidence>
<organism evidence="3 4">
    <name type="scientific">Xylaria bambusicola</name>
    <dbReference type="NCBI Taxonomy" id="326684"/>
    <lineage>
        <taxon>Eukaryota</taxon>
        <taxon>Fungi</taxon>
        <taxon>Dikarya</taxon>
        <taxon>Ascomycota</taxon>
        <taxon>Pezizomycotina</taxon>
        <taxon>Sordariomycetes</taxon>
        <taxon>Xylariomycetidae</taxon>
        <taxon>Xylariales</taxon>
        <taxon>Xylariaceae</taxon>
        <taxon>Xylaria</taxon>
    </lineage>
</organism>
<dbReference type="EMBL" id="JAWHQM010000008">
    <property type="protein sequence ID" value="KAK5628515.1"/>
    <property type="molecule type" value="Genomic_DNA"/>
</dbReference>
<reference evidence="3 4" key="1">
    <citation type="submission" date="2023-10" db="EMBL/GenBank/DDBJ databases">
        <title>Draft genome sequence of Xylaria bambusicola isolate GMP-LS, the root and basal stem rot pathogen of sugarcane in Indonesia.</title>
        <authorList>
            <person name="Selvaraj P."/>
            <person name="Muralishankar V."/>
            <person name="Muruganantham S."/>
            <person name="Sp S."/>
            <person name="Haryani S."/>
            <person name="Lau K.J.X."/>
            <person name="Naqvi N.I."/>
        </authorList>
    </citation>
    <scope>NUCLEOTIDE SEQUENCE [LARGE SCALE GENOMIC DNA]</scope>
    <source>
        <strain evidence="3">GMP-LS</strain>
    </source>
</reference>
<dbReference type="Proteomes" id="UP001305414">
    <property type="component" value="Unassembled WGS sequence"/>
</dbReference>
<keyword evidence="4" id="KW-1185">Reference proteome</keyword>
<dbReference type="InterPro" id="IPR016181">
    <property type="entry name" value="Acyl_CoA_acyltransferase"/>
</dbReference>